<sequence length="271" mass="30726">MHHLQKELYGGGGNTDSNNNNDNNKKFGTNETLSQIDERMVQGCHHRHSSEDGPHLARELHDGAYSFANGDCQLIGKDVASFFDLEHLIQSVSLQIETLVEADKLIEAFRLAEVTDAKLCKRLWQRILAEFSLLFENNTFICLTPSELEQCFFDSKFNIRVTKDSEILKKYRGMNVPGAPPIENYARKKEIERIFGREVEGQQQLGALGSSHIHKRIPHEVIVAHAGWGENGPTSEIEIYDYHSEKWISPKMADHEESPRAYHGIAVIDKG</sequence>
<proteinExistence type="predicted"/>
<dbReference type="WBParaSite" id="ES5_v2.g10635.t1">
    <property type="protein sequence ID" value="ES5_v2.g10635.t1"/>
    <property type="gene ID" value="ES5_v2.g10635"/>
</dbReference>
<evidence type="ECO:0000313" key="2">
    <source>
        <dbReference type="WBParaSite" id="ES5_v2.g10635.t1"/>
    </source>
</evidence>
<name>A0AC34F0R0_9BILA</name>
<dbReference type="Proteomes" id="UP000887579">
    <property type="component" value="Unplaced"/>
</dbReference>
<accession>A0AC34F0R0</accession>
<protein>
    <submittedName>
        <fullName evidence="2">Uncharacterized protein</fullName>
    </submittedName>
</protein>
<reference evidence="2" key="1">
    <citation type="submission" date="2022-11" db="UniProtKB">
        <authorList>
            <consortium name="WormBaseParasite"/>
        </authorList>
    </citation>
    <scope>IDENTIFICATION</scope>
</reference>
<organism evidence="1 2">
    <name type="scientific">Panagrolaimus sp. ES5</name>
    <dbReference type="NCBI Taxonomy" id="591445"/>
    <lineage>
        <taxon>Eukaryota</taxon>
        <taxon>Metazoa</taxon>
        <taxon>Ecdysozoa</taxon>
        <taxon>Nematoda</taxon>
        <taxon>Chromadorea</taxon>
        <taxon>Rhabditida</taxon>
        <taxon>Tylenchina</taxon>
        <taxon>Panagrolaimomorpha</taxon>
        <taxon>Panagrolaimoidea</taxon>
        <taxon>Panagrolaimidae</taxon>
        <taxon>Panagrolaimus</taxon>
    </lineage>
</organism>
<evidence type="ECO:0000313" key="1">
    <source>
        <dbReference type="Proteomes" id="UP000887579"/>
    </source>
</evidence>